<feature type="region of interest" description="Disordered" evidence="1">
    <location>
        <begin position="101"/>
        <end position="124"/>
    </location>
</feature>
<sequence>MSNQRHEEHEKQLKAEEKAAQLSQQRKNIQKNFNQSEQRILDLEQEIESLRKENKALSTQIKRFQERLASYKRDDNLAKETSKSFADQLADVKPTLLGEVNEHKGPKANITADVPKLDSDTASTEAMERTMTAHFGRRQLSKKKHRA</sequence>
<feature type="region of interest" description="Disordered" evidence="1">
    <location>
        <begin position="1"/>
        <end position="33"/>
    </location>
</feature>
<comment type="caution">
    <text evidence="2">The sequence shown here is derived from an EMBL/GenBank/DDBJ whole genome shotgun (WGS) entry which is preliminary data.</text>
</comment>
<organism evidence="2 3">
    <name type="scientific">Leptolyngbya subtilissima DQ-A4</name>
    <dbReference type="NCBI Taxonomy" id="2933933"/>
    <lineage>
        <taxon>Bacteria</taxon>
        <taxon>Bacillati</taxon>
        <taxon>Cyanobacteriota</taxon>
        <taxon>Cyanophyceae</taxon>
        <taxon>Leptolyngbyales</taxon>
        <taxon>Leptolyngbyaceae</taxon>
        <taxon>Leptolyngbya group</taxon>
        <taxon>Leptolyngbya</taxon>
    </lineage>
</organism>
<reference evidence="2 3" key="1">
    <citation type="submission" date="2022-04" db="EMBL/GenBank/DDBJ databases">
        <title>Positive selection, recombination, and allopatry shape intraspecific diversity of widespread and dominant cyanobacteria.</title>
        <authorList>
            <person name="Wei J."/>
            <person name="Shu W."/>
            <person name="Hu C."/>
        </authorList>
    </citation>
    <scope>NUCLEOTIDE SEQUENCE [LARGE SCALE GENOMIC DNA]</scope>
    <source>
        <strain evidence="2 3">DQ-A4</strain>
    </source>
</reference>
<dbReference type="RefSeq" id="WP_190694864.1">
    <property type="nucleotide sequence ID" value="NZ_JAMPKX010000009.1"/>
</dbReference>
<evidence type="ECO:0000256" key="1">
    <source>
        <dbReference type="SAM" id="MobiDB-lite"/>
    </source>
</evidence>
<accession>A0ABV0K8D8</accession>
<keyword evidence="3" id="KW-1185">Reference proteome</keyword>
<proteinExistence type="predicted"/>
<dbReference type="Proteomes" id="UP001482513">
    <property type="component" value="Unassembled WGS sequence"/>
</dbReference>
<gene>
    <name evidence="2" type="ORF">NC992_19335</name>
</gene>
<protein>
    <submittedName>
        <fullName evidence="2">Uncharacterized protein</fullName>
    </submittedName>
</protein>
<evidence type="ECO:0000313" key="2">
    <source>
        <dbReference type="EMBL" id="MEP0949042.1"/>
    </source>
</evidence>
<evidence type="ECO:0000313" key="3">
    <source>
        <dbReference type="Proteomes" id="UP001482513"/>
    </source>
</evidence>
<feature type="compositionally biased region" description="Basic and acidic residues" evidence="1">
    <location>
        <begin position="1"/>
        <end position="19"/>
    </location>
</feature>
<dbReference type="EMBL" id="JAMPKX010000009">
    <property type="protein sequence ID" value="MEP0949042.1"/>
    <property type="molecule type" value="Genomic_DNA"/>
</dbReference>
<feature type="compositionally biased region" description="Polar residues" evidence="1">
    <location>
        <begin position="21"/>
        <end position="33"/>
    </location>
</feature>
<name>A0ABV0K8D8_9CYAN</name>